<evidence type="ECO:0000256" key="6">
    <source>
        <dbReference type="ARBA" id="ARBA00022741"/>
    </source>
</evidence>
<evidence type="ECO:0000256" key="12">
    <source>
        <dbReference type="RuleBase" id="RU000304"/>
    </source>
</evidence>
<dbReference type="InterPro" id="IPR000719">
    <property type="entry name" value="Prot_kinase_dom"/>
</dbReference>
<keyword evidence="16" id="KW-1185">Reference proteome</keyword>
<evidence type="ECO:0000256" key="11">
    <source>
        <dbReference type="PROSITE-ProRule" id="PRU10141"/>
    </source>
</evidence>
<dbReference type="InterPro" id="IPR050528">
    <property type="entry name" value="L-type_Lectin-RKs"/>
</dbReference>
<keyword evidence="6 11" id="KW-0547">Nucleotide-binding</keyword>
<gene>
    <name evidence="15" type="ORF">ZOSMA_6G00920</name>
</gene>
<dbReference type="InterPro" id="IPR017441">
    <property type="entry name" value="Protein_kinase_ATP_BS"/>
</dbReference>
<evidence type="ECO:0000256" key="13">
    <source>
        <dbReference type="SAM" id="Phobius"/>
    </source>
</evidence>
<dbReference type="FunFam" id="3.30.200.20:FF:000039">
    <property type="entry name" value="receptor-like protein kinase FERONIA"/>
    <property type="match status" value="1"/>
</dbReference>
<name>A0A0K9NQY4_ZOSMR</name>
<keyword evidence="4 12" id="KW-0723">Serine/threonine-protein kinase</keyword>
<dbReference type="GO" id="GO:0042742">
    <property type="term" value="P:defense response to bacterium"/>
    <property type="evidence" value="ECO:0000318"/>
    <property type="project" value="GO_Central"/>
</dbReference>
<dbReference type="OrthoDB" id="679621at2759"/>
<dbReference type="PROSITE" id="PS00107">
    <property type="entry name" value="PROTEIN_KINASE_ATP"/>
    <property type="match status" value="1"/>
</dbReference>
<evidence type="ECO:0000256" key="8">
    <source>
        <dbReference type="ARBA" id="ARBA00022840"/>
    </source>
</evidence>
<dbReference type="GO" id="GO:0002229">
    <property type="term" value="P:defense response to oomycetes"/>
    <property type="evidence" value="ECO:0000318"/>
    <property type="project" value="GO_Central"/>
</dbReference>
<dbReference type="OMA" id="RFPENEM"/>
<keyword evidence="13" id="KW-0812">Transmembrane</keyword>
<comment type="similarity">
    <text evidence="1">In the N-terminal section; belongs to the leguminous lectin family.</text>
</comment>
<keyword evidence="13" id="KW-0472">Membrane</keyword>
<evidence type="ECO:0000256" key="10">
    <source>
        <dbReference type="ARBA" id="ARBA00048679"/>
    </source>
</evidence>
<reference evidence="16" key="1">
    <citation type="journal article" date="2016" name="Nature">
        <title>The genome of the seagrass Zostera marina reveals angiosperm adaptation to the sea.</title>
        <authorList>
            <person name="Olsen J.L."/>
            <person name="Rouze P."/>
            <person name="Verhelst B."/>
            <person name="Lin Y.-C."/>
            <person name="Bayer T."/>
            <person name="Collen J."/>
            <person name="Dattolo E."/>
            <person name="De Paoli E."/>
            <person name="Dittami S."/>
            <person name="Maumus F."/>
            <person name="Michel G."/>
            <person name="Kersting A."/>
            <person name="Lauritano C."/>
            <person name="Lohaus R."/>
            <person name="Toepel M."/>
            <person name="Tonon T."/>
            <person name="Vanneste K."/>
            <person name="Amirebrahimi M."/>
            <person name="Brakel J."/>
            <person name="Bostroem C."/>
            <person name="Chovatia M."/>
            <person name="Grimwood J."/>
            <person name="Jenkins J.W."/>
            <person name="Jueterbock A."/>
            <person name="Mraz A."/>
            <person name="Stam W.T."/>
            <person name="Tice H."/>
            <person name="Bornberg-Bauer E."/>
            <person name="Green P.J."/>
            <person name="Pearson G.A."/>
            <person name="Procaccini G."/>
            <person name="Duarte C.M."/>
            <person name="Schmutz J."/>
            <person name="Reusch T.B.H."/>
            <person name="Van de Peer Y."/>
        </authorList>
    </citation>
    <scope>NUCLEOTIDE SEQUENCE [LARGE SCALE GENOMIC DNA]</scope>
    <source>
        <strain evidence="16">cv. Finnish</strain>
    </source>
</reference>
<comment type="catalytic activity">
    <reaction evidence="10">
        <text>L-seryl-[protein] + ATP = O-phospho-L-seryl-[protein] + ADP + H(+)</text>
        <dbReference type="Rhea" id="RHEA:17989"/>
        <dbReference type="Rhea" id="RHEA-COMP:9863"/>
        <dbReference type="Rhea" id="RHEA-COMP:11604"/>
        <dbReference type="ChEBI" id="CHEBI:15378"/>
        <dbReference type="ChEBI" id="CHEBI:29999"/>
        <dbReference type="ChEBI" id="CHEBI:30616"/>
        <dbReference type="ChEBI" id="CHEBI:83421"/>
        <dbReference type="ChEBI" id="CHEBI:456216"/>
        <dbReference type="EC" id="2.7.11.1"/>
    </reaction>
</comment>
<evidence type="ECO:0000313" key="15">
    <source>
        <dbReference type="EMBL" id="KMZ59161.1"/>
    </source>
</evidence>
<feature type="domain" description="Protein kinase" evidence="14">
    <location>
        <begin position="58"/>
        <end position="338"/>
    </location>
</feature>
<dbReference type="SMART" id="SM00220">
    <property type="entry name" value="S_TKc"/>
    <property type="match status" value="1"/>
</dbReference>
<dbReference type="PROSITE" id="PS50011">
    <property type="entry name" value="PROTEIN_KINASE_DOM"/>
    <property type="match status" value="1"/>
</dbReference>
<dbReference type="EC" id="2.7.11.1" evidence="3"/>
<evidence type="ECO:0000313" key="16">
    <source>
        <dbReference type="Proteomes" id="UP000036987"/>
    </source>
</evidence>
<protein>
    <recommendedName>
        <fullName evidence="3">non-specific serine/threonine protein kinase</fullName>
        <ecNumber evidence="3">2.7.11.1</ecNumber>
    </recommendedName>
</protein>
<dbReference type="InterPro" id="IPR011009">
    <property type="entry name" value="Kinase-like_dom_sf"/>
</dbReference>
<proteinExistence type="inferred from homology"/>
<dbReference type="FunFam" id="1.10.510.10:FF:000108">
    <property type="entry name" value="L-type lectin-domain containing receptor kinase S.4"/>
    <property type="match status" value="1"/>
</dbReference>
<dbReference type="SUPFAM" id="SSF56112">
    <property type="entry name" value="Protein kinase-like (PK-like)"/>
    <property type="match status" value="1"/>
</dbReference>
<accession>A0A0K9NQY4</accession>
<dbReference type="Gene3D" id="1.10.510.10">
    <property type="entry name" value="Transferase(Phosphotransferase) domain 1"/>
    <property type="match status" value="1"/>
</dbReference>
<dbReference type="PROSITE" id="PS00108">
    <property type="entry name" value="PROTEIN_KINASE_ST"/>
    <property type="match status" value="1"/>
</dbReference>
<comment type="similarity">
    <text evidence="2">In the C-terminal section; belongs to the protein kinase superfamily. Ser/Thr protein kinase family.</text>
</comment>
<dbReference type="AlphaFoldDB" id="A0A0K9NQY4"/>
<keyword evidence="8 11" id="KW-0067">ATP-binding</keyword>
<keyword evidence="7 15" id="KW-0418">Kinase</keyword>
<evidence type="ECO:0000256" key="7">
    <source>
        <dbReference type="ARBA" id="ARBA00022777"/>
    </source>
</evidence>
<dbReference type="GO" id="GO:0005886">
    <property type="term" value="C:plasma membrane"/>
    <property type="evidence" value="ECO:0000318"/>
    <property type="project" value="GO_Central"/>
</dbReference>
<keyword evidence="13" id="KW-1133">Transmembrane helix</keyword>
<dbReference type="EMBL" id="LFYR01001803">
    <property type="protein sequence ID" value="KMZ59161.1"/>
    <property type="molecule type" value="Genomic_DNA"/>
</dbReference>
<evidence type="ECO:0000256" key="1">
    <source>
        <dbReference type="ARBA" id="ARBA00008536"/>
    </source>
</evidence>
<dbReference type="STRING" id="29655.A0A0K9NQY4"/>
<dbReference type="Proteomes" id="UP000036987">
    <property type="component" value="Unassembled WGS sequence"/>
</dbReference>
<dbReference type="Pfam" id="PF00069">
    <property type="entry name" value="Pkinase"/>
    <property type="match status" value="1"/>
</dbReference>
<evidence type="ECO:0000256" key="3">
    <source>
        <dbReference type="ARBA" id="ARBA00012513"/>
    </source>
</evidence>
<keyword evidence="5" id="KW-0808">Transferase</keyword>
<feature type="binding site" evidence="11">
    <location>
        <position position="89"/>
    </location>
    <ligand>
        <name>ATP</name>
        <dbReference type="ChEBI" id="CHEBI:30616"/>
    </ligand>
</feature>
<dbReference type="PANTHER" id="PTHR27007">
    <property type="match status" value="1"/>
</dbReference>
<evidence type="ECO:0000256" key="9">
    <source>
        <dbReference type="ARBA" id="ARBA00047899"/>
    </source>
</evidence>
<feature type="transmembrane region" description="Helical" evidence="13">
    <location>
        <begin position="6"/>
        <end position="23"/>
    </location>
</feature>
<organism evidence="15 16">
    <name type="scientific">Zostera marina</name>
    <name type="common">Eelgrass</name>
    <dbReference type="NCBI Taxonomy" id="29655"/>
    <lineage>
        <taxon>Eukaryota</taxon>
        <taxon>Viridiplantae</taxon>
        <taxon>Streptophyta</taxon>
        <taxon>Embryophyta</taxon>
        <taxon>Tracheophyta</taxon>
        <taxon>Spermatophyta</taxon>
        <taxon>Magnoliopsida</taxon>
        <taxon>Liliopsida</taxon>
        <taxon>Zosteraceae</taxon>
        <taxon>Zostera</taxon>
    </lineage>
</organism>
<evidence type="ECO:0000259" key="14">
    <source>
        <dbReference type="PROSITE" id="PS50011"/>
    </source>
</evidence>
<sequence length="390" mass="44089">MFFTVGTFVIFATIIAWVITLVVRRKTNEVDQVLEDWEVDYGPQRFSYIQLYKATDGFKRDNIVGTGGFGIVYRGVITVNGYTKEIAVKRIKRDIKDGLKDFVSEIVSISRLRHRNLIELLGYCRQRGELLLVYDFMPNGSLDRYLFGKENLMNWRQRFEIIKGVAAGLVYLHEEWAQVVVHRDIKSANVLLDRDLKSKLSDFGLARLYDHGGDSQTTSVVGTFGYLAPELTKTGKATTMTDVFAFGSMLLEVVSGRRPSDTTFDEAKGEYLLTMDWALECWKRGMLLQVVDEKLKEDYVEEEVYKVVQLAVLCSHNNPAMRLTIRQVMGILEGDVSLPPMSPIDLSSACMAVKQLDGFDGFSSRPISQTSQFEITSDIQSSPAEIDSTN</sequence>
<evidence type="ECO:0000256" key="4">
    <source>
        <dbReference type="ARBA" id="ARBA00022527"/>
    </source>
</evidence>
<dbReference type="CDD" id="cd14066">
    <property type="entry name" value="STKc_IRAK"/>
    <property type="match status" value="1"/>
</dbReference>
<comment type="caution">
    <text evidence="15">The sequence shown here is derived from an EMBL/GenBank/DDBJ whole genome shotgun (WGS) entry which is preliminary data.</text>
</comment>
<dbReference type="GO" id="GO:0004675">
    <property type="term" value="F:transmembrane receptor protein serine/threonine kinase activity"/>
    <property type="evidence" value="ECO:0000318"/>
    <property type="project" value="GO_Central"/>
</dbReference>
<dbReference type="GO" id="GO:0005524">
    <property type="term" value="F:ATP binding"/>
    <property type="evidence" value="ECO:0007669"/>
    <property type="project" value="UniProtKB-UniRule"/>
</dbReference>
<dbReference type="InterPro" id="IPR008271">
    <property type="entry name" value="Ser/Thr_kinase_AS"/>
</dbReference>
<dbReference type="Gene3D" id="3.30.200.20">
    <property type="entry name" value="Phosphorylase Kinase, domain 1"/>
    <property type="match status" value="1"/>
</dbReference>
<comment type="similarity">
    <text evidence="12">Belongs to the protein kinase superfamily.</text>
</comment>
<evidence type="ECO:0000256" key="5">
    <source>
        <dbReference type="ARBA" id="ARBA00022679"/>
    </source>
</evidence>
<comment type="catalytic activity">
    <reaction evidence="9">
        <text>L-threonyl-[protein] + ATP = O-phospho-L-threonyl-[protein] + ADP + H(+)</text>
        <dbReference type="Rhea" id="RHEA:46608"/>
        <dbReference type="Rhea" id="RHEA-COMP:11060"/>
        <dbReference type="Rhea" id="RHEA-COMP:11605"/>
        <dbReference type="ChEBI" id="CHEBI:15378"/>
        <dbReference type="ChEBI" id="CHEBI:30013"/>
        <dbReference type="ChEBI" id="CHEBI:30616"/>
        <dbReference type="ChEBI" id="CHEBI:61977"/>
        <dbReference type="ChEBI" id="CHEBI:456216"/>
        <dbReference type="EC" id="2.7.11.1"/>
    </reaction>
</comment>
<evidence type="ECO:0000256" key="2">
    <source>
        <dbReference type="ARBA" id="ARBA00010217"/>
    </source>
</evidence>